<protein>
    <submittedName>
        <fullName evidence="6">LacI family transcriptional regulator</fullName>
    </submittedName>
</protein>
<dbReference type="PANTHER" id="PTHR30146">
    <property type="entry name" value="LACI-RELATED TRANSCRIPTIONAL REPRESSOR"/>
    <property type="match status" value="1"/>
</dbReference>
<keyword evidence="2" id="KW-0805">Transcription regulation</keyword>
<dbReference type="SMART" id="SM00345">
    <property type="entry name" value="HTH_GNTR"/>
    <property type="match status" value="1"/>
</dbReference>
<reference evidence="6" key="1">
    <citation type="journal article" date="2014" name="Int. J. Syst. Evol. Microbiol.">
        <title>Complete genome sequence of Corynebacterium casei LMG S-19264T (=DSM 44701T), isolated from a smear-ripened cheese.</title>
        <authorList>
            <consortium name="US DOE Joint Genome Institute (JGI-PGF)"/>
            <person name="Walter F."/>
            <person name="Albersmeier A."/>
            <person name="Kalinowski J."/>
            <person name="Ruckert C."/>
        </authorList>
    </citation>
    <scope>NUCLEOTIDE SEQUENCE</scope>
    <source>
        <strain evidence="6">CGMCC 1.15371</strain>
    </source>
</reference>
<dbReference type="InterPro" id="IPR028082">
    <property type="entry name" value="Peripla_BP_I"/>
</dbReference>
<dbReference type="PROSITE" id="PS50949">
    <property type="entry name" value="HTH_GNTR"/>
    <property type="match status" value="1"/>
</dbReference>
<dbReference type="FunFam" id="1.10.10.10:FF:000079">
    <property type="entry name" value="GntR family transcriptional regulator"/>
    <property type="match status" value="1"/>
</dbReference>
<accession>A0A8J2VJB8</accession>
<keyword evidence="7" id="KW-1185">Reference proteome</keyword>
<dbReference type="GO" id="GO:0000976">
    <property type="term" value="F:transcription cis-regulatory region binding"/>
    <property type="evidence" value="ECO:0007669"/>
    <property type="project" value="TreeGrafter"/>
</dbReference>
<dbReference type="RefSeq" id="WP_188689516.1">
    <property type="nucleotide sequence ID" value="NZ_BMIR01000002.1"/>
</dbReference>
<evidence type="ECO:0000313" key="7">
    <source>
        <dbReference type="Proteomes" id="UP000628775"/>
    </source>
</evidence>
<keyword evidence="1" id="KW-0678">Repressor</keyword>
<sequence>MNSDKPLYVQIQDYLKKLIMEETLKTNDKIPTEKELMEQFDVSRITVANALSEMAKEGWIKRIPGRGSFVRERRTYQENDMAHMKDQDRNPEAPQFVALIIPSIEDFFAIHIVKGIEEALKRTPYHLTILLSENSKEKEQAIIIQLIEKGVKGLIIFPADAQTYNEEILALKMSKFPFVLIDRRLPGVDTHFVSADSYLGAELAVNYLWELGHRHIAICSDSPLPTLTVSERISGYMEALRQKGTVINPGLILTDFTVDYSRFDEESPLYPFLMNREATAIITLNARLGLYIKALATIMNLRVPEELSILTFDDPIPMYDKIDGFTHINQFEKEMGKRSMEVLLHVIENPQDYQGHYEKIVLEPELVVKHSTASIRKE</sequence>
<evidence type="ECO:0000259" key="5">
    <source>
        <dbReference type="PROSITE" id="PS50949"/>
    </source>
</evidence>
<dbReference type="InterPro" id="IPR046335">
    <property type="entry name" value="LacI/GalR-like_sensor"/>
</dbReference>
<keyword evidence="4" id="KW-0804">Transcription</keyword>
<keyword evidence="3" id="KW-0238">DNA-binding</keyword>
<feature type="domain" description="HTH gntR-type" evidence="5">
    <location>
        <begin position="5"/>
        <end position="73"/>
    </location>
</feature>
<dbReference type="PRINTS" id="PR00035">
    <property type="entry name" value="HTHGNTR"/>
</dbReference>
<dbReference type="SUPFAM" id="SSF46785">
    <property type="entry name" value="Winged helix' DNA-binding domain"/>
    <property type="match status" value="1"/>
</dbReference>
<gene>
    <name evidence="6" type="ORF">GCM10011391_08170</name>
</gene>
<dbReference type="InterPro" id="IPR000524">
    <property type="entry name" value="Tscrpt_reg_HTH_GntR"/>
</dbReference>
<dbReference type="SUPFAM" id="SSF53822">
    <property type="entry name" value="Periplasmic binding protein-like I"/>
    <property type="match status" value="1"/>
</dbReference>
<dbReference type="PANTHER" id="PTHR30146:SF95">
    <property type="entry name" value="RIBOSE OPERON REPRESSOR"/>
    <property type="match status" value="1"/>
</dbReference>
<reference evidence="6" key="2">
    <citation type="submission" date="2020-09" db="EMBL/GenBank/DDBJ databases">
        <authorList>
            <person name="Sun Q."/>
            <person name="Zhou Y."/>
        </authorList>
    </citation>
    <scope>NUCLEOTIDE SEQUENCE</scope>
    <source>
        <strain evidence="6">CGMCC 1.15371</strain>
    </source>
</reference>
<proteinExistence type="predicted"/>
<dbReference type="GO" id="GO:0003700">
    <property type="term" value="F:DNA-binding transcription factor activity"/>
    <property type="evidence" value="ECO:0007669"/>
    <property type="project" value="InterPro"/>
</dbReference>
<evidence type="ECO:0000256" key="2">
    <source>
        <dbReference type="ARBA" id="ARBA00023015"/>
    </source>
</evidence>
<comment type="caution">
    <text evidence="6">The sequence shown here is derived from an EMBL/GenBank/DDBJ whole genome shotgun (WGS) entry which is preliminary data.</text>
</comment>
<dbReference type="EMBL" id="BMIR01000002">
    <property type="protein sequence ID" value="GGE31882.1"/>
    <property type="molecule type" value="Genomic_DNA"/>
</dbReference>
<dbReference type="InterPro" id="IPR036390">
    <property type="entry name" value="WH_DNA-bd_sf"/>
</dbReference>
<evidence type="ECO:0000256" key="1">
    <source>
        <dbReference type="ARBA" id="ARBA00022491"/>
    </source>
</evidence>
<dbReference type="Proteomes" id="UP000628775">
    <property type="component" value="Unassembled WGS sequence"/>
</dbReference>
<dbReference type="Gene3D" id="1.10.10.10">
    <property type="entry name" value="Winged helix-like DNA-binding domain superfamily/Winged helix DNA-binding domain"/>
    <property type="match status" value="1"/>
</dbReference>
<name>A0A8J2VJB8_9BACL</name>
<organism evidence="6 7">
    <name type="scientific">Pullulanibacillus camelliae</name>
    <dbReference type="NCBI Taxonomy" id="1707096"/>
    <lineage>
        <taxon>Bacteria</taxon>
        <taxon>Bacillati</taxon>
        <taxon>Bacillota</taxon>
        <taxon>Bacilli</taxon>
        <taxon>Bacillales</taxon>
        <taxon>Sporolactobacillaceae</taxon>
        <taxon>Pullulanibacillus</taxon>
    </lineage>
</organism>
<dbReference type="Pfam" id="PF00392">
    <property type="entry name" value="GntR"/>
    <property type="match status" value="1"/>
</dbReference>
<dbReference type="InterPro" id="IPR036388">
    <property type="entry name" value="WH-like_DNA-bd_sf"/>
</dbReference>
<evidence type="ECO:0000256" key="3">
    <source>
        <dbReference type="ARBA" id="ARBA00023125"/>
    </source>
</evidence>
<dbReference type="CDD" id="cd07377">
    <property type="entry name" value="WHTH_GntR"/>
    <property type="match status" value="1"/>
</dbReference>
<dbReference type="CDD" id="cd06267">
    <property type="entry name" value="PBP1_LacI_sugar_binding-like"/>
    <property type="match status" value="1"/>
</dbReference>
<dbReference type="Pfam" id="PF13377">
    <property type="entry name" value="Peripla_BP_3"/>
    <property type="match status" value="1"/>
</dbReference>
<evidence type="ECO:0000313" key="6">
    <source>
        <dbReference type="EMBL" id="GGE31882.1"/>
    </source>
</evidence>
<evidence type="ECO:0000256" key="4">
    <source>
        <dbReference type="ARBA" id="ARBA00023163"/>
    </source>
</evidence>
<dbReference type="AlphaFoldDB" id="A0A8J2VJB8"/>
<dbReference type="Gene3D" id="3.40.50.2300">
    <property type="match status" value="2"/>
</dbReference>